<dbReference type="RefSeq" id="WP_116614957.1">
    <property type="nucleotide sequence ID" value="NZ_QEOB01000042.1"/>
</dbReference>
<dbReference type="Pfam" id="PF11041">
    <property type="entry name" value="Phage_Wedge1"/>
    <property type="match status" value="1"/>
</dbReference>
<organism evidence="1 2">
    <name type="scientific">Paraburkholderia unamae</name>
    <dbReference type="NCBI Taxonomy" id="219649"/>
    <lineage>
        <taxon>Bacteria</taxon>
        <taxon>Pseudomonadati</taxon>
        <taxon>Pseudomonadota</taxon>
        <taxon>Betaproteobacteria</taxon>
        <taxon>Burkholderiales</taxon>
        <taxon>Burkholderiaceae</taxon>
        <taxon>Paraburkholderia</taxon>
    </lineage>
</organism>
<name>A0ABX5K6S0_9BURK</name>
<keyword evidence="2" id="KW-1185">Reference proteome</keyword>
<protein>
    <submittedName>
        <fullName evidence="1">Uncharacterized protein DUF2612</fullName>
    </submittedName>
</protein>
<sequence>MQNYEQTILSQFGNSPAILSLIDSFNACVDPRANIDVFYDNVWNIDSAVGYGLDVWGRIVGVSRVLQVSVGAWLGFQESNDPLVETPFNQAPFYSGTATTTNYALTDDAFRQLILAKAYANITNGSIPSINQILMTLFGDSGECWCTDGQNMTMTYTFEFTLSPVQYAIVAQSGVLPRPSGVEVNIVQLGLYNDGGVLALSAGIIGYPTSPSGLANGALWSNGSVVCVAGHTTPNPAAPPVYFSSVTPSSLLYITGSNLPLSNPGVGSGILWNNGGVVCVA</sequence>
<evidence type="ECO:0000313" key="1">
    <source>
        <dbReference type="EMBL" id="PVX61226.1"/>
    </source>
</evidence>
<evidence type="ECO:0000313" key="2">
    <source>
        <dbReference type="Proteomes" id="UP000245712"/>
    </source>
</evidence>
<proteinExistence type="predicted"/>
<dbReference type="InterPro" id="IPR021283">
    <property type="entry name" value="Phage_Wedge1"/>
</dbReference>
<accession>A0ABX5K6S0</accession>
<gene>
    <name evidence="1" type="ORF">C7402_14217</name>
</gene>
<dbReference type="EMBL" id="QEOB01000042">
    <property type="protein sequence ID" value="PVX61226.1"/>
    <property type="molecule type" value="Genomic_DNA"/>
</dbReference>
<dbReference type="Proteomes" id="UP000245712">
    <property type="component" value="Unassembled WGS sequence"/>
</dbReference>
<reference evidence="1 2" key="1">
    <citation type="submission" date="2018-05" db="EMBL/GenBank/DDBJ databases">
        <title>Genomic Encyclopedia of Type Strains, Phase IV (KMG-V): Genome sequencing to study the core and pangenomes of soil and plant-associated prokaryotes.</title>
        <authorList>
            <person name="Whitman W."/>
        </authorList>
    </citation>
    <scope>NUCLEOTIDE SEQUENCE [LARGE SCALE GENOMIC DNA]</scope>
    <source>
        <strain evidence="1 2">SCZa-39</strain>
    </source>
</reference>
<comment type="caution">
    <text evidence="1">The sequence shown here is derived from an EMBL/GenBank/DDBJ whole genome shotgun (WGS) entry which is preliminary data.</text>
</comment>